<dbReference type="Gene3D" id="3.40.20.10">
    <property type="entry name" value="Severin"/>
    <property type="match status" value="1"/>
</dbReference>
<dbReference type="Proteomes" id="UP000326396">
    <property type="component" value="Linkage Group LG3"/>
</dbReference>
<dbReference type="PRINTS" id="PR00597">
    <property type="entry name" value="GELSOLIN"/>
</dbReference>
<dbReference type="GO" id="GO:0051015">
    <property type="term" value="F:actin filament binding"/>
    <property type="evidence" value="ECO:0007669"/>
    <property type="project" value="InterPro"/>
</dbReference>
<dbReference type="GO" id="GO:0051014">
    <property type="term" value="P:actin filament severing"/>
    <property type="evidence" value="ECO:0007669"/>
    <property type="project" value="TreeGrafter"/>
</dbReference>
<dbReference type="PANTHER" id="PTHR11977:SF107">
    <property type="entry name" value="VILLIN HEADPIECE, VILLIN_GELSOLIN, ADF-H_GELSOLIN-LIKE DOMAIN PROTEIN-RELATED"/>
    <property type="match status" value="1"/>
</dbReference>
<dbReference type="PANTHER" id="PTHR11977">
    <property type="entry name" value="VILLIN"/>
    <property type="match status" value="1"/>
</dbReference>
<sequence>MVCMMLKMCKKWQACLRSVVTFAYLGKNDKYDALKDLKTIKQALALVLFYIVALLKQPGQGVGPKGKEKNAPVAEYGLLMKDAIIPVACADIGNFYSGDCYIVLYSYHSREKKEDFYLCYWIGKDSTKKVQNVADKLTTSMFNSLKRRPVQISVSHLQELAGGVLKKR</sequence>
<comment type="caution">
    <text evidence="2">The sequence shown here is derived from an EMBL/GenBank/DDBJ whole genome shotgun (WGS) entry which is preliminary data.</text>
</comment>
<name>A0A5N6N6U6_9ASTR</name>
<dbReference type="Pfam" id="PF00626">
    <property type="entry name" value="Gelsolin"/>
    <property type="match status" value="1"/>
</dbReference>
<dbReference type="AlphaFoldDB" id="A0A5N6N6U6"/>
<gene>
    <name evidence="2" type="ORF">E3N88_25618</name>
</gene>
<protein>
    <recommendedName>
        <fullName evidence="1">Gelsolin-like domain-containing protein</fullName>
    </recommendedName>
</protein>
<dbReference type="EMBL" id="SZYD01000013">
    <property type="protein sequence ID" value="KAD4385450.1"/>
    <property type="molecule type" value="Genomic_DNA"/>
</dbReference>
<dbReference type="InterPro" id="IPR007123">
    <property type="entry name" value="Gelsolin-like_dom"/>
</dbReference>
<dbReference type="OrthoDB" id="1730803at2759"/>
<evidence type="ECO:0000259" key="1">
    <source>
        <dbReference type="Pfam" id="PF00626"/>
    </source>
</evidence>
<dbReference type="SUPFAM" id="SSF55753">
    <property type="entry name" value="Actin depolymerizing proteins"/>
    <property type="match status" value="1"/>
</dbReference>
<reference evidence="2 3" key="1">
    <citation type="submission" date="2019-05" db="EMBL/GenBank/DDBJ databases">
        <title>Mikania micrantha, genome provides insights into the molecular mechanism of rapid growth.</title>
        <authorList>
            <person name="Liu B."/>
        </authorList>
    </citation>
    <scope>NUCLEOTIDE SEQUENCE [LARGE SCALE GENOMIC DNA]</scope>
    <source>
        <strain evidence="2">NLD-2019</strain>
        <tissue evidence="2">Leaf</tissue>
    </source>
</reference>
<dbReference type="InterPro" id="IPR007122">
    <property type="entry name" value="Villin/Gelsolin"/>
</dbReference>
<feature type="domain" description="Gelsolin-like" evidence="1">
    <location>
        <begin position="90"/>
        <end position="160"/>
    </location>
</feature>
<evidence type="ECO:0000313" key="3">
    <source>
        <dbReference type="Proteomes" id="UP000326396"/>
    </source>
</evidence>
<accession>A0A5N6N6U6</accession>
<evidence type="ECO:0000313" key="2">
    <source>
        <dbReference type="EMBL" id="KAD4385450.1"/>
    </source>
</evidence>
<proteinExistence type="predicted"/>
<organism evidence="2 3">
    <name type="scientific">Mikania micrantha</name>
    <name type="common">bitter vine</name>
    <dbReference type="NCBI Taxonomy" id="192012"/>
    <lineage>
        <taxon>Eukaryota</taxon>
        <taxon>Viridiplantae</taxon>
        <taxon>Streptophyta</taxon>
        <taxon>Embryophyta</taxon>
        <taxon>Tracheophyta</taxon>
        <taxon>Spermatophyta</taxon>
        <taxon>Magnoliopsida</taxon>
        <taxon>eudicotyledons</taxon>
        <taxon>Gunneridae</taxon>
        <taxon>Pentapetalae</taxon>
        <taxon>asterids</taxon>
        <taxon>campanulids</taxon>
        <taxon>Asterales</taxon>
        <taxon>Asteraceae</taxon>
        <taxon>Asteroideae</taxon>
        <taxon>Heliantheae alliance</taxon>
        <taxon>Eupatorieae</taxon>
        <taxon>Mikania</taxon>
    </lineage>
</organism>
<keyword evidence="3" id="KW-1185">Reference proteome</keyword>
<dbReference type="InterPro" id="IPR029006">
    <property type="entry name" value="ADF-H/Gelsolin-like_dom_sf"/>
</dbReference>